<dbReference type="AlphaFoldDB" id="A0A2R6PNA5"/>
<keyword evidence="2" id="KW-1185">Reference proteome</keyword>
<proteinExistence type="predicted"/>
<sequence length="65" mass="7221">MVLISSSTLRPLVSARRKWWGAMEIGGTSSNLGYFLSSMDYRPALRNGYRESSNIVGRVVGEAIR</sequence>
<gene>
    <name evidence="1" type="ORF">PHLCEN_2v4514</name>
</gene>
<protein>
    <submittedName>
        <fullName evidence="1">Uncharacterized protein</fullName>
    </submittedName>
</protein>
<evidence type="ECO:0000313" key="2">
    <source>
        <dbReference type="Proteomes" id="UP000186601"/>
    </source>
</evidence>
<comment type="caution">
    <text evidence="1">The sequence shown here is derived from an EMBL/GenBank/DDBJ whole genome shotgun (WGS) entry which is preliminary data.</text>
</comment>
<dbReference type="EMBL" id="MLYV02000463">
    <property type="protein sequence ID" value="PSR94086.1"/>
    <property type="molecule type" value="Genomic_DNA"/>
</dbReference>
<organism evidence="1 2">
    <name type="scientific">Hermanssonia centrifuga</name>
    <dbReference type="NCBI Taxonomy" id="98765"/>
    <lineage>
        <taxon>Eukaryota</taxon>
        <taxon>Fungi</taxon>
        <taxon>Dikarya</taxon>
        <taxon>Basidiomycota</taxon>
        <taxon>Agaricomycotina</taxon>
        <taxon>Agaricomycetes</taxon>
        <taxon>Polyporales</taxon>
        <taxon>Meruliaceae</taxon>
        <taxon>Hermanssonia</taxon>
    </lineage>
</organism>
<name>A0A2R6PNA5_9APHY</name>
<evidence type="ECO:0000313" key="1">
    <source>
        <dbReference type="EMBL" id="PSR94086.1"/>
    </source>
</evidence>
<reference evidence="1 2" key="1">
    <citation type="submission" date="2018-02" db="EMBL/GenBank/DDBJ databases">
        <title>Genome sequence of the basidiomycete white-rot fungus Phlebia centrifuga.</title>
        <authorList>
            <person name="Granchi Z."/>
            <person name="Peng M."/>
            <person name="de Vries R.P."/>
            <person name="Hilden K."/>
            <person name="Makela M.R."/>
            <person name="Grigoriev I."/>
            <person name="Riley R."/>
        </authorList>
    </citation>
    <scope>NUCLEOTIDE SEQUENCE [LARGE SCALE GENOMIC DNA]</scope>
    <source>
        <strain evidence="1 2">FBCC195</strain>
    </source>
</reference>
<accession>A0A2R6PNA5</accession>
<dbReference type="Proteomes" id="UP000186601">
    <property type="component" value="Unassembled WGS sequence"/>
</dbReference>